<sequence length="182" mass="19943">MAQAPEDPTPQRPRTRRNRLIVLAAGILATLLLLAFLLWWFALRDVRGDVWAETTVPLDPDCAGTPACQTAMIMPSGHNNRDGQAPIEFQYDPAVDTPIAQWGDCLHTLFVCIEAEIPADAQDDARAAGVRACMAEAQTCPDACRARFAARTQGAGFARVEQIFFEDFVDPGGWCVPREADQ</sequence>
<organism evidence="2 3">
    <name type="scientific">Marinicauda algicola</name>
    <dbReference type="NCBI Taxonomy" id="2029849"/>
    <lineage>
        <taxon>Bacteria</taxon>
        <taxon>Pseudomonadati</taxon>
        <taxon>Pseudomonadota</taxon>
        <taxon>Alphaproteobacteria</taxon>
        <taxon>Maricaulales</taxon>
        <taxon>Maricaulaceae</taxon>
        <taxon>Marinicauda</taxon>
    </lineage>
</organism>
<gene>
    <name evidence="2" type="ORF">E5163_00520</name>
</gene>
<name>A0A4S2H344_9PROT</name>
<dbReference type="Proteomes" id="UP000308054">
    <property type="component" value="Unassembled WGS sequence"/>
</dbReference>
<proteinExistence type="predicted"/>
<evidence type="ECO:0000313" key="3">
    <source>
        <dbReference type="Proteomes" id="UP000308054"/>
    </source>
</evidence>
<keyword evidence="1" id="KW-0472">Membrane</keyword>
<feature type="transmembrane region" description="Helical" evidence="1">
    <location>
        <begin position="20"/>
        <end position="42"/>
    </location>
</feature>
<protein>
    <submittedName>
        <fullName evidence="2">Uncharacterized protein</fullName>
    </submittedName>
</protein>
<dbReference type="EMBL" id="SRXW01000001">
    <property type="protein sequence ID" value="TGY89662.1"/>
    <property type="molecule type" value="Genomic_DNA"/>
</dbReference>
<evidence type="ECO:0000313" key="2">
    <source>
        <dbReference type="EMBL" id="TGY89662.1"/>
    </source>
</evidence>
<reference evidence="2 3" key="1">
    <citation type="journal article" date="2017" name="Int. J. Syst. Evol. Microbiol.">
        <title>Marinicauda algicola sp. nov., isolated from a marine red alga Rhodosorus marinus.</title>
        <authorList>
            <person name="Jeong S.E."/>
            <person name="Jeon S.H."/>
            <person name="Chun B.H."/>
            <person name="Kim D.W."/>
            <person name="Jeon C.O."/>
        </authorList>
    </citation>
    <scope>NUCLEOTIDE SEQUENCE [LARGE SCALE GENOMIC DNA]</scope>
    <source>
        <strain evidence="2 3">JCM 31718</strain>
    </source>
</reference>
<accession>A0A4S2H344</accession>
<dbReference type="AlphaFoldDB" id="A0A4S2H344"/>
<dbReference type="OrthoDB" id="7632480at2"/>
<keyword evidence="1" id="KW-0812">Transmembrane</keyword>
<comment type="caution">
    <text evidence="2">The sequence shown here is derived from an EMBL/GenBank/DDBJ whole genome shotgun (WGS) entry which is preliminary data.</text>
</comment>
<dbReference type="RefSeq" id="WP_135994161.1">
    <property type="nucleotide sequence ID" value="NZ_CP071057.1"/>
</dbReference>
<evidence type="ECO:0000256" key="1">
    <source>
        <dbReference type="SAM" id="Phobius"/>
    </source>
</evidence>
<keyword evidence="3" id="KW-1185">Reference proteome</keyword>
<keyword evidence="1" id="KW-1133">Transmembrane helix</keyword>